<proteinExistence type="predicted"/>
<feature type="compositionally biased region" description="Basic and acidic residues" evidence="1">
    <location>
        <begin position="57"/>
        <end position="67"/>
    </location>
</feature>
<name>A0A6J4UA69_9BACT</name>
<evidence type="ECO:0000313" key="2">
    <source>
        <dbReference type="EMBL" id="CAA9544866.1"/>
    </source>
</evidence>
<protein>
    <submittedName>
        <fullName evidence="2">Uncharacterized protein</fullName>
    </submittedName>
</protein>
<dbReference type="EMBL" id="CADCWK010000029">
    <property type="protein sequence ID" value="CAA9544866.1"/>
    <property type="molecule type" value="Genomic_DNA"/>
</dbReference>
<reference evidence="2" key="1">
    <citation type="submission" date="2020-02" db="EMBL/GenBank/DDBJ databases">
        <authorList>
            <person name="Meier V. D."/>
        </authorList>
    </citation>
    <scope>NUCLEOTIDE SEQUENCE</scope>
    <source>
        <strain evidence="2">AVDCRST_MAG33</strain>
    </source>
</reference>
<feature type="region of interest" description="Disordered" evidence="1">
    <location>
        <begin position="34"/>
        <end position="74"/>
    </location>
</feature>
<evidence type="ECO:0000256" key="1">
    <source>
        <dbReference type="SAM" id="MobiDB-lite"/>
    </source>
</evidence>
<accession>A0A6J4UA69</accession>
<gene>
    <name evidence="2" type="ORF">AVDCRST_MAG33-349</name>
</gene>
<organism evidence="2">
    <name type="scientific">uncultured Thermomicrobiales bacterium</name>
    <dbReference type="NCBI Taxonomy" id="1645740"/>
    <lineage>
        <taxon>Bacteria</taxon>
        <taxon>Pseudomonadati</taxon>
        <taxon>Thermomicrobiota</taxon>
        <taxon>Thermomicrobia</taxon>
        <taxon>Thermomicrobiales</taxon>
        <taxon>environmental samples</taxon>
    </lineage>
</organism>
<sequence length="95" mass="10368">MPLAAARRETPGSHVIVIAHGELLIVPTRSTWPRHRPWQEDRQHVGTGTGNAPARSTRTDFPMKTDRTGPGFPGPVLLVSVIPSDQPLPADRTTM</sequence>
<dbReference type="AlphaFoldDB" id="A0A6J4UA69"/>